<comment type="subcellular location">
    <subcellularLocation>
        <location evidence="6">Cytoplasm</location>
    </subcellularLocation>
</comment>
<dbReference type="KEGG" id="atm:ANT_14140"/>
<reference evidence="8 9" key="1">
    <citation type="submission" date="2010-12" db="EMBL/GenBank/DDBJ databases">
        <title>Whole genome sequence of Anaerolinea thermophila UNI-1.</title>
        <authorList>
            <person name="Narita-Yamada S."/>
            <person name="Kishi E."/>
            <person name="Watanabe Y."/>
            <person name="Takasaki K."/>
            <person name="Ankai A."/>
            <person name="Oguchi A."/>
            <person name="Fukui S."/>
            <person name="Takahashi M."/>
            <person name="Yashiro I."/>
            <person name="Hosoyama A."/>
            <person name="Sekiguchi Y."/>
            <person name="Hanada S."/>
            <person name="Fujita N."/>
        </authorList>
    </citation>
    <scope>NUCLEOTIDE SEQUENCE [LARGE SCALE GENOMIC DNA]</scope>
    <source>
        <strain evidence="9">DSM 14523 / JCM 11388 / NBRC 100420 / UNI-1</strain>
    </source>
</reference>
<dbReference type="FunFam" id="3.30.950.10:FF:000002">
    <property type="entry name" value="Ribosomal RNA small subunit methyltransferase I"/>
    <property type="match status" value="1"/>
</dbReference>
<evidence type="ECO:0000313" key="9">
    <source>
        <dbReference type="Proteomes" id="UP000008922"/>
    </source>
</evidence>
<evidence type="ECO:0000256" key="3">
    <source>
        <dbReference type="ARBA" id="ARBA00022603"/>
    </source>
</evidence>
<keyword evidence="2 6" id="KW-0698">rRNA processing</keyword>
<protein>
    <recommendedName>
        <fullName evidence="6">Ribosomal RNA small subunit methyltransferase I</fullName>
        <ecNumber evidence="6">2.1.1.198</ecNumber>
    </recommendedName>
    <alternativeName>
        <fullName evidence="6">16S rRNA 2'-O-ribose C1402 methyltransferase</fullName>
    </alternativeName>
    <alternativeName>
        <fullName evidence="6">rRNA (cytidine-2'-O-)-methyltransferase RsmI</fullName>
    </alternativeName>
</protein>
<dbReference type="RefSeq" id="WP_013559824.1">
    <property type="nucleotide sequence ID" value="NC_014960.1"/>
</dbReference>
<evidence type="ECO:0000256" key="2">
    <source>
        <dbReference type="ARBA" id="ARBA00022552"/>
    </source>
</evidence>
<dbReference type="FunFam" id="3.40.1010.10:FF:000007">
    <property type="entry name" value="Ribosomal RNA small subunit methyltransferase I"/>
    <property type="match status" value="1"/>
</dbReference>
<dbReference type="Gene3D" id="3.40.1010.10">
    <property type="entry name" value="Cobalt-precorrin-4 Transmethylase, Domain 1"/>
    <property type="match status" value="1"/>
</dbReference>
<evidence type="ECO:0000256" key="4">
    <source>
        <dbReference type="ARBA" id="ARBA00022679"/>
    </source>
</evidence>
<comment type="function">
    <text evidence="6">Catalyzes the 2'-O-methylation of the ribose of cytidine 1402 (C1402) in 16S rRNA.</text>
</comment>
<dbReference type="NCBIfam" id="TIGR00096">
    <property type="entry name" value="16S rRNA (cytidine(1402)-2'-O)-methyltransferase"/>
    <property type="match status" value="1"/>
</dbReference>
<evidence type="ECO:0000256" key="1">
    <source>
        <dbReference type="ARBA" id="ARBA00022490"/>
    </source>
</evidence>
<proteinExistence type="inferred from homology"/>
<dbReference type="Pfam" id="PF00590">
    <property type="entry name" value="TP_methylase"/>
    <property type="match status" value="1"/>
</dbReference>
<gene>
    <name evidence="6" type="primary">rsmI</name>
    <name evidence="8" type="ordered locus">ANT_14140</name>
</gene>
<feature type="domain" description="Tetrapyrrole methylase" evidence="7">
    <location>
        <begin position="4"/>
        <end position="201"/>
    </location>
</feature>
<dbReference type="InterPro" id="IPR018063">
    <property type="entry name" value="SAM_MeTrfase_RsmI_CS"/>
</dbReference>
<dbReference type="FunCoup" id="E8N4S8">
    <property type="interactions" value="357"/>
</dbReference>
<accession>E8N4S8</accession>
<dbReference type="InterPro" id="IPR014777">
    <property type="entry name" value="4pyrrole_Mease_sub1"/>
</dbReference>
<sequence>MGILYLVATPIGNLEDITLRALRVLREVSLVAAEDTRQTKKLLTHYGIDKPLISYYEHNKLSRLQVILSHLQEGDVALVSDAGTPGLNDPGYELVKSAIEHGFRVYPVPGPASPIAALVGSGLPTDAFLYLGYLPRKQKDRRERIAQIRDEPYTVLFLETPHRLRDSLKDLLDILGNRSAVIARELTKIHEEFLRGTLHDLIQHFDQTEPLGEFVVLVAGASKLEKTWNEEQVLEVFQREFTGNISLKTFAEQLAQVSGWKKNDLYRLFLEQKKNQGTIK</sequence>
<evidence type="ECO:0000259" key="7">
    <source>
        <dbReference type="Pfam" id="PF00590"/>
    </source>
</evidence>
<dbReference type="Proteomes" id="UP000008922">
    <property type="component" value="Chromosome"/>
</dbReference>
<dbReference type="InParanoid" id="E8N4S8"/>
<dbReference type="InterPro" id="IPR000878">
    <property type="entry name" value="4pyrrol_Mease"/>
</dbReference>
<dbReference type="Gene3D" id="3.30.950.10">
    <property type="entry name" value="Methyltransferase, Cobalt-precorrin-4 Transmethylase, Domain 2"/>
    <property type="match status" value="1"/>
</dbReference>
<keyword evidence="3 6" id="KW-0489">Methyltransferase</keyword>
<dbReference type="SUPFAM" id="SSF53790">
    <property type="entry name" value="Tetrapyrrole methylase"/>
    <property type="match status" value="1"/>
</dbReference>
<organism evidence="8 9">
    <name type="scientific">Anaerolinea thermophila (strain DSM 14523 / JCM 11388 / NBRC 100420 / UNI-1)</name>
    <dbReference type="NCBI Taxonomy" id="926569"/>
    <lineage>
        <taxon>Bacteria</taxon>
        <taxon>Bacillati</taxon>
        <taxon>Chloroflexota</taxon>
        <taxon>Anaerolineae</taxon>
        <taxon>Anaerolineales</taxon>
        <taxon>Anaerolineaceae</taxon>
        <taxon>Anaerolinea</taxon>
    </lineage>
</organism>
<dbReference type="eggNOG" id="COG0313">
    <property type="taxonomic scope" value="Bacteria"/>
</dbReference>
<dbReference type="GO" id="GO:0005737">
    <property type="term" value="C:cytoplasm"/>
    <property type="evidence" value="ECO:0007669"/>
    <property type="project" value="UniProtKB-SubCell"/>
</dbReference>
<comment type="catalytic activity">
    <reaction evidence="6">
        <text>cytidine(1402) in 16S rRNA + S-adenosyl-L-methionine = 2'-O-methylcytidine(1402) in 16S rRNA + S-adenosyl-L-homocysteine + H(+)</text>
        <dbReference type="Rhea" id="RHEA:42924"/>
        <dbReference type="Rhea" id="RHEA-COMP:10285"/>
        <dbReference type="Rhea" id="RHEA-COMP:10286"/>
        <dbReference type="ChEBI" id="CHEBI:15378"/>
        <dbReference type="ChEBI" id="CHEBI:57856"/>
        <dbReference type="ChEBI" id="CHEBI:59789"/>
        <dbReference type="ChEBI" id="CHEBI:74495"/>
        <dbReference type="ChEBI" id="CHEBI:82748"/>
        <dbReference type="EC" id="2.1.1.198"/>
    </reaction>
</comment>
<dbReference type="CDD" id="cd11648">
    <property type="entry name" value="RsmI"/>
    <property type="match status" value="1"/>
</dbReference>
<evidence type="ECO:0000256" key="5">
    <source>
        <dbReference type="ARBA" id="ARBA00022691"/>
    </source>
</evidence>
<dbReference type="HOGENOM" id="CLU_044779_1_0_0"/>
<dbReference type="STRING" id="926569.ANT_14140"/>
<dbReference type="EC" id="2.1.1.198" evidence="6"/>
<dbReference type="AlphaFoldDB" id="E8N4S8"/>
<evidence type="ECO:0000313" key="8">
    <source>
        <dbReference type="EMBL" id="BAJ63442.1"/>
    </source>
</evidence>
<dbReference type="PANTHER" id="PTHR46111">
    <property type="entry name" value="RIBOSOMAL RNA SMALL SUBUNIT METHYLTRANSFERASE I"/>
    <property type="match status" value="1"/>
</dbReference>
<comment type="similarity">
    <text evidence="6">Belongs to the methyltransferase superfamily. RsmI family.</text>
</comment>
<dbReference type="InterPro" id="IPR035996">
    <property type="entry name" value="4pyrrol_Methylase_sf"/>
</dbReference>
<keyword evidence="4 6" id="KW-0808">Transferase</keyword>
<name>E8N4S8_ANATU</name>
<dbReference type="GO" id="GO:0070677">
    <property type="term" value="F:rRNA (cytosine-2'-O-)-methyltransferase activity"/>
    <property type="evidence" value="ECO:0007669"/>
    <property type="project" value="UniProtKB-UniRule"/>
</dbReference>
<evidence type="ECO:0000256" key="6">
    <source>
        <dbReference type="HAMAP-Rule" id="MF_01877"/>
    </source>
</evidence>
<keyword evidence="1 6" id="KW-0963">Cytoplasm</keyword>
<dbReference type="PROSITE" id="PS01296">
    <property type="entry name" value="RSMI"/>
    <property type="match status" value="1"/>
</dbReference>
<keyword evidence="5 6" id="KW-0949">S-adenosyl-L-methionine</keyword>
<dbReference type="InterPro" id="IPR008189">
    <property type="entry name" value="rRNA_ssu_MeTfrase_I"/>
</dbReference>
<dbReference type="InterPro" id="IPR014776">
    <property type="entry name" value="4pyrrole_Mease_sub2"/>
</dbReference>
<dbReference type="PIRSF" id="PIRSF005917">
    <property type="entry name" value="MTase_YraL"/>
    <property type="match status" value="1"/>
</dbReference>
<keyword evidence="9" id="KW-1185">Reference proteome</keyword>
<dbReference type="PANTHER" id="PTHR46111:SF1">
    <property type="entry name" value="RIBOSOMAL RNA SMALL SUBUNIT METHYLTRANSFERASE I"/>
    <property type="match status" value="1"/>
</dbReference>
<dbReference type="EMBL" id="AP012029">
    <property type="protein sequence ID" value="BAJ63442.1"/>
    <property type="molecule type" value="Genomic_DNA"/>
</dbReference>
<dbReference type="HAMAP" id="MF_01877">
    <property type="entry name" value="16SrRNA_methyltr_I"/>
    <property type="match status" value="1"/>
</dbReference>